<dbReference type="EMBL" id="CM042890">
    <property type="protein sequence ID" value="KAI4311459.1"/>
    <property type="molecule type" value="Genomic_DNA"/>
</dbReference>
<sequence length="69" mass="8191">MGCALDKKMFLRMSVDPAIRKMDLKIEHLERRLQGLKVVKEKLEEARKEHEELITKQKFRDSLLPKISN</sequence>
<dbReference type="Proteomes" id="UP001057402">
    <property type="component" value="Chromosome 11"/>
</dbReference>
<protein>
    <submittedName>
        <fullName evidence="1">Uncharacterized protein</fullName>
    </submittedName>
</protein>
<comment type="caution">
    <text evidence="1">The sequence shown here is derived from an EMBL/GenBank/DDBJ whole genome shotgun (WGS) entry which is preliminary data.</text>
</comment>
<evidence type="ECO:0000313" key="1">
    <source>
        <dbReference type="EMBL" id="KAI4311459.1"/>
    </source>
</evidence>
<organism evidence="1 2">
    <name type="scientific">Melastoma candidum</name>
    <dbReference type="NCBI Taxonomy" id="119954"/>
    <lineage>
        <taxon>Eukaryota</taxon>
        <taxon>Viridiplantae</taxon>
        <taxon>Streptophyta</taxon>
        <taxon>Embryophyta</taxon>
        <taxon>Tracheophyta</taxon>
        <taxon>Spermatophyta</taxon>
        <taxon>Magnoliopsida</taxon>
        <taxon>eudicotyledons</taxon>
        <taxon>Gunneridae</taxon>
        <taxon>Pentapetalae</taxon>
        <taxon>rosids</taxon>
        <taxon>malvids</taxon>
        <taxon>Myrtales</taxon>
        <taxon>Melastomataceae</taxon>
        <taxon>Melastomatoideae</taxon>
        <taxon>Melastomateae</taxon>
        <taxon>Melastoma</taxon>
    </lineage>
</organism>
<proteinExistence type="predicted"/>
<name>A0ACB9LK10_9MYRT</name>
<reference evidence="2" key="1">
    <citation type="journal article" date="2023" name="Front. Plant Sci.">
        <title>Chromosomal-level genome assembly of Melastoma candidum provides insights into trichome evolution.</title>
        <authorList>
            <person name="Zhong Y."/>
            <person name="Wu W."/>
            <person name="Sun C."/>
            <person name="Zou P."/>
            <person name="Liu Y."/>
            <person name="Dai S."/>
            <person name="Zhou R."/>
        </authorList>
    </citation>
    <scope>NUCLEOTIDE SEQUENCE [LARGE SCALE GENOMIC DNA]</scope>
</reference>
<accession>A0ACB9LK10</accession>
<gene>
    <name evidence="1" type="ORF">MLD38_036353</name>
</gene>
<evidence type="ECO:0000313" key="2">
    <source>
        <dbReference type="Proteomes" id="UP001057402"/>
    </source>
</evidence>
<keyword evidence="2" id="KW-1185">Reference proteome</keyword>